<dbReference type="InterPro" id="IPR024555">
    <property type="entry name" value="PX-associated"/>
</dbReference>
<feature type="compositionally biased region" description="Basic residues" evidence="1">
    <location>
        <begin position="1011"/>
        <end position="1026"/>
    </location>
</feature>
<feature type="compositionally biased region" description="Basic and acidic residues" evidence="1">
    <location>
        <begin position="326"/>
        <end position="337"/>
    </location>
</feature>
<dbReference type="InterPro" id="IPR036871">
    <property type="entry name" value="PX_dom_sf"/>
</dbReference>
<keyword evidence="4" id="KW-1185">Reference proteome</keyword>
<evidence type="ECO:0000313" key="3">
    <source>
        <dbReference type="EMBL" id="VVT53877.1"/>
    </source>
</evidence>
<dbReference type="PANTHER" id="PTHR47185">
    <property type="entry name" value="PX DOMAIN-CONTAINING PROTEIN YPR097W"/>
    <property type="match status" value="1"/>
</dbReference>
<dbReference type="GO" id="GO:0035091">
    <property type="term" value="F:phosphatidylinositol binding"/>
    <property type="evidence" value="ECO:0007669"/>
    <property type="project" value="InterPro"/>
</dbReference>
<proteinExistence type="predicted"/>
<feature type="region of interest" description="Disordered" evidence="1">
    <location>
        <begin position="154"/>
        <end position="185"/>
    </location>
</feature>
<dbReference type="InterPro" id="IPR001683">
    <property type="entry name" value="PX_dom"/>
</dbReference>
<name>A0A5E8BWK8_9ASCO</name>
<dbReference type="RefSeq" id="XP_031854401.1">
    <property type="nucleotide sequence ID" value="XM_031998510.1"/>
</dbReference>
<dbReference type="GeneID" id="43582610"/>
<dbReference type="Pfam" id="PF12828">
    <property type="entry name" value="PXB"/>
    <property type="match status" value="1"/>
</dbReference>
<dbReference type="SUPFAM" id="SSF64268">
    <property type="entry name" value="PX domain"/>
    <property type="match status" value="1"/>
</dbReference>
<sequence length="1100" mass="123776">MTSNYPSSLQQPSGPPPLPPLKAIHEHYLKRELIRIQLAHELRTLADLRLFGLLGPPLDPPDPSLDLPEDPSVPIMQHVFQHHILTFPFISAGLDHKGMPTTIEFWRDTVQKFFEILGAEDLSSSEDREEATKRRKISNKLTTLVSIYMASGLQTTNPDEKTSKISGSATRSAMAPGSGKHAHHNGAAVAKSGIQNIDAAALARELLDAPNFINGFDVNVVGVRIVKNKKKSPLGNFGGALGNLFQVPDDHAEFIIRARMAHPDHDHSEADDSKYNADLLKNTPVIYVSRRFSDFVSLGNRLAKELVGIELPNLPSKNKSSLNLDGEEKAADEKDNIPKSPSQENHFEDEDEDEDEYDDHSQDHVQESQQQQQQQQPQHNLSKGLGNLNLQFKKLQFSNITNIVPGIASSINNNNTPHAPPKIKLPRERQRLSVRAYLRDLLTVPAVSKSQTFMEFLFRDQLRGLSSEEQDDIDRRRAMDTKRVEDQLEFLRLATARARELETHMADFKHDMMQPDGLQRIFAELREKDHIEQLSPRFQTFLQWAAVEFSASLYSMFVSGDHSASLFSQVSRIHRLMPYSVLRGILRYSNPVAIMKGVIDLFLAQPFGKRSLLQNIFYLVLADDIKAQDKQISILRKGLCADPRHAEVVENILSAYLSASPSVRREIRASTHNEDHSELILAIFKHSRMLNPDGGVIQDEVSLLVEAWYEAWNSAVERNNSDAPGVFGSAAKYPDEYVASYTTTRELLKHMMRRSDKNKLQDLWNETTTMSLLRDLFTIFYSPLIDVFKSAKVYEAVADLENFMNDLIKVVQRAEASVLTRGPNEMVDEFIALCNRHLPSLFRFVHDMYINDKGLFFDGLLKWLTDIVQFLRYGTTVEGQEPSRIDLNAILELAAAQHGVDPLKVRAEMDSLVEWLEARRAWIAEQSQQAQQLAKQAGVVGSIESKGLNWNEALPTSGDFDSSTFGIAQDEFDAFDDLNEEDTLNADQEEATAELRDTNAQVSAIAAARSKSPKARRAPSWKVHRKTGSDMSQISVSSHGSGSTDGVVVDTSVGVEAERARRERLLKRLQLQREMPKRPLITETPKLRETFALALKHSLS</sequence>
<dbReference type="EMBL" id="CABVLU010000003">
    <property type="protein sequence ID" value="VVT53877.1"/>
    <property type="molecule type" value="Genomic_DNA"/>
</dbReference>
<organism evidence="3 4">
    <name type="scientific">Magnusiomyces paraingens</name>
    <dbReference type="NCBI Taxonomy" id="2606893"/>
    <lineage>
        <taxon>Eukaryota</taxon>
        <taxon>Fungi</taxon>
        <taxon>Dikarya</taxon>
        <taxon>Ascomycota</taxon>
        <taxon>Saccharomycotina</taxon>
        <taxon>Dipodascomycetes</taxon>
        <taxon>Dipodascales</taxon>
        <taxon>Dipodascaceae</taxon>
        <taxon>Magnusiomyces</taxon>
    </lineage>
</organism>
<dbReference type="AlphaFoldDB" id="A0A5E8BWK8"/>
<dbReference type="InterPro" id="IPR047168">
    <property type="entry name" value="LEC1-like"/>
</dbReference>
<dbReference type="Pfam" id="PF12825">
    <property type="entry name" value="DUF3818"/>
    <property type="match status" value="1"/>
</dbReference>
<evidence type="ECO:0000259" key="2">
    <source>
        <dbReference type="PROSITE" id="PS50195"/>
    </source>
</evidence>
<dbReference type="PANTHER" id="PTHR47185:SF1">
    <property type="entry name" value="PX DOMAIN-CONTAINING PROTEIN YPR097W"/>
    <property type="match status" value="1"/>
</dbReference>
<feature type="compositionally biased region" description="Low complexity" evidence="1">
    <location>
        <begin position="367"/>
        <end position="379"/>
    </location>
</feature>
<evidence type="ECO:0000313" key="4">
    <source>
        <dbReference type="Proteomes" id="UP000398389"/>
    </source>
</evidence>
<reference evidence="3 4" key="1">
    <citation type="submission" date="2019-09" db="EMBL/GenBank/DDBJ databases">
        <authorList>
            <person name="Brejova B."/>
        </authorList>
    </citation>
    <scope>NUCLEOTIDE SEQUENCE [LARGE SCALE GENOMIC DNA]</scope>
</reference>
<accession>A0A5E8BWK8</accession>
<dbReference type="Proteomes" id="UP000398389">
    <property type="component" value="Unassembled WGS sequence"/>
</dbReference>
<feature type="compositionally biased region" description="Low complexity" evidence="1">
    <location>
        <begin position="1"/>
        <end position="12"/>
    </location>
</feature>
<feature type="compositionally biased region" description="Low complexity" evidence="1">
    <location>
        <begin position="1035"/>
        <end position="1047"/>
    </location>
</feature>
<dbReference type="OrthoDB" id="2117459at2759"/>
<gene>
    <name evidence="3" type="ORF">SAPINGB_P003795</name>
</gene>
<feature type="compositionally biased region" description="Acidic residues" evidence="1">
    <location>
        <begin position="347"/>
        <end position="358"/>
    </location>
</feature>
<feature type="region of interest" description="Disordered" evidence="1">
    <location>
        <begin position="1"/>
        <end position="20"/>
    </location>
</feature>
<feature type="domain" description="PX" evidence="2">
    <location>
        <begin position="253"/>
        <end position="464"/>
    </location>
</feature>
<feature type="region of interest" description="Disordered" evidence="1">
    <location>
        <begin position="1007"/>
        <end position="1047"/>
    </location>
</feature>
<dbReference type="PROSITE" id="PS50195">
    <property type="entry name" value="PX"/>
    <property type="match status" value="1"/>
</dbReference>
<dbReference type="Gene3D" id="3.30.1520.10">
    <property type="entry name" value="Phox-like domain"/>
    <property type="match status" value="1"/>
</dbReference>
<protein>
    <recommendedName>
        <fullName evidence="2">PX domain-containing protein</fullName>
    </recommendedName>
</protein>
<evidence type="ECO:0000256" key="1">
    <source>
        <dbReference type="SAM" id="MobiDB-lite"/>
    </source>
</evidence>
<dbReference type="InterPro" id="IPR024554">
    <property type="entry name" value="LEC1-like_C"/>
</dbReference>
<feature type="region of interest" description="Disordered" evidence="1">
    <location>
        <begin position="314"/>
        <end position="384"/>
    </location>
</feature>